<reference evidence="3" key="1">
    <citation type="submission" date="2016-09" db="EMBL/GenBank/DDBJ databases">
        <authorList>
            <person name="Varghese N."/>
            <person name="Submissions S."/>
        </authorList>
    </citation>
    <scope>NUCLEOTIDE SEQUENCE [LARGE SCALE GENOMIC DNA]</scope>
    <source>
        <strain evidence="3">ANC 4466</strain>
    </source>
</reference>
<evidence type="ECO:0000313" key="2">
    <source>
        <dbReference type="EMBL" id="SNX44253.1"/>
    </source>
</evidence>
<accession>A0A240E7N5</accession>
<dbReference type="InterPro" id="IPR018877">
    <property type="entry name" value="Phage_P22_Orf201_C"/>
</dbReference>
<sequence length="93" mass="10983">MLLVMDFTGEKAMKTNIDFINAFTWMAEQLTQVVQSKWVRYNQVSLEHKSKKEHVSCSARDMRSWQEEKPVYEGEITQPEIDLQPQFPYLIQG</sequence>
<dbReference type="Proteomes" id="UP000219042">
    <property type="component" value="Unassembled WGS sequence"/>
</dbReference>
<feature type="domain" description="Bacteriophage P22 Orf201 C-terminal" evidence="1">
    <location>
        <begin position="40"/>
        <end position="88"/>
    </location>
</feature>
<dbReference type="Pfam" id="PF10549">
    <property type="entry name" value="ORF11CD3"/>
    <property type="match status" value="1"/>
</dbReference>
<keyword evidence="3" id="KW-1185">Reference proteome</keyword>
<dbReference type="EMBL" id="OANT01000002">
    <property type="protein sequence ID" value="SNX44253.1"/>
    <property type="molecule type" value="Genomic_DNA"/>
</dbReference>
<gene>
    <name evidence="2" type="ORF">SAMN05421731_102414</name>
</gene>
<evidence type="ECO:0000313" key="3">
    <source>
        <dbReference type="Proteomes" id="UP000219042"/>
    </source>
</evidence>
<organism evidence="2 3">
    <name type="scientific">Acinetobacter puyangensis</name>
    <dbReference type="NCBI Taxonomy" id="1096779"/>
    <lineage>
        <taxon>Bacteria</taxon>
        <taxon>Pseudomonadati</taxon>
        <taxon>Pseudomonadota</taxon>
        <taxon>Gammaproteobacteria</taxon>
        <taxon>Moraxellales</taxon>
        <taxon>Moraxellaceae</taxon>
        <taxon>Acinetobacter</taxon>
    </lineage>
</organism>
<name>A0A240E7N5_9GAMM</name>
<dbReference type="AlphaFoldDB" id="A0A240E7N5"/>
<protein>
    <recommendedName>
        <fullName evidence="1">Bacteriophage P22 Orf201 C-terminal domain-containing protein</fullName>
    </recommendedName>
</protein>
<proteinExistence type="predicted"/>
<evidence type="ECO:0000259" key="1">
    <source>
        <dbReference type="Pfam" id="PF10549"/>
    </source>
</evidence>